<evidence type="ECO:0000256" key="3">
    <source>
        <dbReference type="SAM" id="MobiDB-lite"/>
    </source>
</evidence>
<dbReference type="InterPro" id="IPR035984">
    <property type="entry name" value="Acyl-CoA-binding_sf"/>
</dbReference>
<dbReference type="PANTHER" id="PTHR23310">
    <property type="entry name" value="ACYL-COA-BINDING PROTEIN, ACBP"/>
    <property type="match status" value="1"/>
</dbReference>
<sequence length="552" mass="61730">MDMEHGETLLFNFLNRCAVFLLIYVVLKLFSSQISGIQALRKRLAEHEPILHEEQQLSVHPARRKRIVDSIRPVQFTQHDTNSEPVHRAERLTVEATQSERVRLIGTVPPTWHRTRKIPVRSVQCREPEMLQTGQRVRNIEVTSPVEVFANCVKTGNDKEVTSATERGASSEPVNRVSLEELLMVQSMCLKSGQNVEDVKGINGDRNSEPVQCGEQIAVQTAMSVNRVNVIIPVRDGTLYAKTEDEQLAVQTAEGENRAGFINPVEIATCTKTERIMEDATRYQHADDEPVSPVQTGQRESRVDPVQIVATCSKAEEATVESDSNVGVESQGKSETGEECVEEISVEESPFVESGVKENDDDDWEGIERSELEKVFVTATEFVAGNGLKSVGSNEQMYLYGLHKVATEGPCREPQPMPLKLFARAKWNAWQKLQGMSPEDAMEKYISLISDKFPGWMEDTSAGMSEHEPIDSQVSESAAASALSSSVSHRQMPITERELEEDSGVQDRSTFIESDLENNDILLHLFQLKKKTGSKYGTCLFQSFEIHGLFVF</sequence>
<dbReference type="InterPro" id="IPR014352">
    <property type="entry name" value="FERM/acyl-CoA-bd_prot_sf"/>
</dbReference>
<protein>
    <recommendedName>
        <fullName evidence="5">ACB domain-containing protein</fullName>
    </recommendedName>
</protein>
<dbReference type="Pfam" id="PF00887">
    <property type="entry name" value="ACBP"/>
    <property type="match status" value="1"/>
</dbReference>
<feature type="domain" description="ACB" evidence="5">
    <location>
        <begin position="372"/>
        <end position="458"/>
    </location>
</feature>
<keyword evidence="4" id="KW-0812">Transmembrane</keyword>
<dbReference type="PROSITE" id="PS51228">
    <property type="entry name" value="ACB_2"/>
    <property type="match status" value="1"/>
</dbReference>
<keyword evidence="7" id="KW-1185">Reference proteome</keyword>
<keyword evidence="4" id="KW-0472">Membrane</keyword>
<keyword evidence="2" id="KW-0446">Lipid-binding</keyword>
<dbReference type="InterPro" id="IPR000582">
    <property type="entry name" value="Acyl-CoA-binding_protein"/>
</dbReference>
<reference evidence="6 7" key="1">
    <citation type="submission" date="2024-01" db="EMBL/GenBank/DDBJ databases">
        <title>The genomes of 5 underutilized Papilionoideae crops provide insights into root nodulation and disease resistance.</title>
        <authorList>
            <person name="Yuan L."/>
        </authorList>
    </citation>
    <scope>NUCLEOTIDE SEQUENCE [LARGE SCALE GENOMIC DNA]</scope>
    <source>
        <strain evidence="6">LY-2023</strain>
        <tissue evidence="6">Leaf</tissue>
    </source>
</reference>
<keyword evidence="4" id="KW-1133">Transmembrane helix</keyword>
<dbReference type="SUPFAM" id="SSF47027">
    <property type="entry name" value="Acyl-CoA binding protein"/>
    <property type="match status" value="1"/>
</dbReference>
<proteinExistence type="inferred from homology"/>
<comment type="caution">
    <text evidence="6">The sequence shown here is derived from an EMBL/GenBank/DDBJ whole genome shotgun (WGS) entry which is preliminary data.</text>
</comment>
<evidence type="ECO:0000256" key="1">
    <source>
        <dbReference type="ARBA" id="ARBA00005567"/>
    </source>
</evidence>
<feature type="compositionally biased region" description="Polar residues" evidence="3">
    <location>
        <begin position="321"/>
        <end position="333"/>
    </location>
</feature>
<evidence type="ECO:0000313" key="7">
    <source>
        <dbReference type="Proteomes" id="UP001359559"/>
    </source>
</evidence>
<comment type="similarity">
    <text evidence="1">Belongs to the ACBP family.</text>
</comment>
<dbReference type="GO" id="GO:0000062">
    <property type="term" value="F:fatty-acyl-CoA binding"/>
    <property type="evidence" value="ECO:0007669"/>
    <property type="project" value="InterPro"/>
</dbReference>
<dbReference type="Gene3D" id="1.20.80.10">
    <property type="match status" value="1"/>
</dbReference>
<name>A0AAN9PVR4_CLITE</name>
<dbReference type="Proteomes" id="UP001359559">
    <property type="component" value="Unassembled WGS sequence"/>
</dbReference>
<feature type="region of interest" description="Disordered" evidence="3">
    <location>
        <begin position="320"/>
        <end position="340"/>
    </location>
</feature>
<evidence type="ECO:0000259" key="5">
    <source>
        <dbReference type="PROSITE" id="PS51228"/>
    </source>
</evidence>
<dbReference type="EMBL" id="JAYKXN010000002">
    <property type="protein sequence ID" value="KAK7310788.1"/>
    <property type="molecule type" value="Genomic_DNA"/>
</dbReference>
<dbReference type="PRINTS" id="PR00689">
    <property type="entry name" value="ACOABINDINGP"/>
</dbReference>
<evidence type="ECO:0000313" key="6">
    <source>
        <dbReference type="EMBL" id="KAK7310788.1"/>
    </source>
</evidence>
<feature type="transmembrane region" description="Helical" evidence="4">
    <location>
        <begin position="13"/>
        <end position="31"/>
    </location>
</feature>
<accession>A0AAN9PVR4</accession>
<gene>
    <name evidence="6" type="ORF">RJT34_08517</name>
</gene>
<dbReference type="PANTHER" id="PTHR23310:SF136">
    <property type="entry name" value="ACYL-COA-BINDING DOMAIN PROTEIN"/>
    <property type="match status" value="1"/>
</dbReference>
<evidence type="ECO:0000256" key="4">
    <source>
        <dbReference type="SAM" id="Phobius"/>
    </source>
</evidence>
<dbReference type="GO" id="GO:0006631">
    <property type="term" value="P:fatty acid metabolic process"/>
    <property type="evidence" value="ECO:0007669"/>
    <property type="project" value="TreeGrafter"/>
</dbReference>
<evidence type="ECO:0000256" key="2">
    <source>
        <dbReference type="ARBA" id="ARBA00023121"/>
    </source>
</evidence>
<feature type="region of interest" description="Disordered" evidence="3">
    <location>
        <begin position="281"/>
        <end position="303"/>
    </location>
</feature>
<dbReference type="AlphaFoldDB" id="A0AAN9PVR4"/>
<organism evidence="6 7">
    <name type="scientific">Clitoria ternatea</name>
    <name type="common">Butterfly pea</name>
    <dbReference type="NCBI Taxonomy" id="43366"/>
    <lineage>
        <taxon>Eukaryota</taxon>
        <taxon>Viridiplantae</taxon>
        <taxon>Streptophyta</taxon>
        <taxon>Embryophyta</taxon>
        <taxon>Tracheophyta</taxon>
        <taxon>Spermatophyta</taxon>
        <taxon>Magnoliopsida</taxon>
        <taxon>eudicotyledons</taxon>
        <taxon>Gunneridae</taxon>
        <taxon>Pentapetalae</taxon>
        <taxon>rosids</taxon>
        <taxon>fabids</taxon>
        <taxon>Fabales</taxon>
        <taxon>Fabaceae</taxon>
        <taxon>Papilionoideae</taxon>
        <taxon>50 kb inversion clade</taxon>
        <taxon>NPAAA clade</taxon>
        <taxon>indigoferoid/millettioid clade</taxon>
        <taxon>Phaseoleae</taxon>
        <taxon>Clitoria</taxon>
    </lineage>
</organism>
<feature type="region of interest" description="Disordered" evidence="3">
    <location>
        <begin position="485"/>
        <end position="506"/>
    </location>
</feature>